<feature type="compositionally biased region" description="Basic and acidic residues" evidence="7">
    <location>
        <begin position="615"/>
        <end position="626"/>
    </location>
</feature>
<feature type="transmembrane region" description="Helical" evidence="8">
    <location>
        <begin position="528"/>
        <end position="550"/>
    </location>
</feature>
<protein>
    <submittedName>
        <fullName evidence="9">Putative peptide transporter ptr2</fullName>
    </submittedName>
</protein>
<keyword evidence="6 8" id="KW-0472">Membrane</keyword>
<dbReference type="PANTHER" id="PTHR11654">
    <property type="entry name" value="OLIGOPEPTIDE TRANSPORTER-RELATED"/>
    <property type="match status" value="1"/>
</dbReference>
<evidence type="ECO:0000256" key="4">
    <source>
        <dbReference type="ARBA" id="ARBA00022692"/>
    </source>
</evidence>
<feature type="transmembrane region" description="Helical" evidence="8">
    <location>
        <begin position="119"/>
        <end position="139"/>
    </location>
</feature>
<dbReference type="Gene3D" id="1.20.1250.20">
    <property type="entry name" value="MFS general substrate transporter like domains"/>
    <property type="match status" value="1"/>
</dbReference>
<feature type="region of interest" description="Disordered" evidence="7">
    <location>
        <begin position="604"/>
        <end position="626"/>
    </location>
</feature>
<proteinExistence type="inferred from homology"/>
<comment type="subcellular location">
    <subcellularLocation>
        <location evidence="1">Membrane</location>
        <topology evidence="1">Multi-pass membrane protein</topology>
    </subcellularLocation>
</comment>
<feature type="transmembrane region" description="Helical" evidence="8">
    <location>
        <begin position="151"/>
        <end position="172"/>
    </location>
</feature>
<comment type="similarity">
    <text evidence="2">Belongs to the major facilitator superfamily. Proton-dependent oligopeptide transporter (POT/PTR) (TC 2.A.17) family.</text>
</comment>
<feature type="transmembrane region" description="Helical" evidence="8">
    <location>
        <begin position="437"/>
        <end position="459"/>
    </location>
</feature>
<evidence type="ECO:0000256" key="2">
    <source>
        <dbReference type="ARBA" id="ARBA00005982"/>
    </source>
</evidence>
<accession>A0A8T9C0U6</accession>
<dbReference type="InterPro" id="IPR036259">
    <property type="entry name" value="MFS_trans_sf"/>
</dbReference>
<evidence type="ECO:0000256" key="5">
    <source>
        <dbReference type="ARBA" id="ARBA00022989"/>
    </source>
</evidence>
<feature type="transmembrane region" description="Helical" evidence="8">
    <location>
        <begin position="408"/>
        <end position="425"/>
    </location>
</feature>
<gene>
    <name evidence="9" type="primary">ptr2_0</name>
    <name evidence="9" type="ORF">LSUE1_G006059</name>
</gene>
<feature type="transmembrane region" description="Helical" evidence="8">
    <location>
        <begin position="357"/>
        <end position="376"/>
    </location>
</feature>
<keyword evidence="3" id="KW-0813">Transport</keyword>
<dbReference type="EMBL" id="QGMK01001075">
    <property type="protein sequence ID" value="TVY73449.1"/>
    <property type="molecule type" value="Genomic_DNA"/>
</dbReference>
<reference evidence="9 10" key="1">
    <citation type="submission" date="2018-05" db="EMBL/GenBank/DDBJ databases">
        <title>Genome sequencing and assembly of the regulated plant pathogen Lachnellula willkommii and related sister species for the development of diagnostic species identification markers.</title>
        <authorList>
            <person name="Giroux E."/>
            <person name="Bilodeau G."/>
        </authorList>
    </citation>
    <scope>NUCLEOTIDE SEQUENCE [LARGE SCALE GENOMIC DNA]</scope>
    <source>
        <strain evidence="9 10">CBS 268.59</strain>
    </source>
</reference>
<comment type="caution">
    <text evidence="9">The sequence shown here is derived from an EMBL/GenBank/DDBJ whole genome shotgun (WGS) entry which is preliminary data.</text>
</comment>
<dbReference type="SUPFAM" id="SSF103473">
    <property type="entry name" value="MFS general substrate transporter"/>
    <property type="match status" value="1"/>
</dbReference>
<organism evidence="9 10">
    <name type="scientific">Lachnellula suecica</name>
    <dbReference type="NCBI Taxonomy" id="602035"/>
    <lineage>
        <taxon>Eukaryota</taxon>
        <taxon>Fungi</taxon>
        <taxon>Dikarya</taxon>
        <taxon>Ascomycota</taxon>
        <taxon>Pezizomycotina</taxon>
        <taxon>Leotiomycetes</taxon>
        <taxon>Helotiales</taxon>
        <taxon>Lachnaceae</taxon>
        <taxon>Lachnellula</taxon>
    </lineage>
</organism>
<dbReference type="InterPro" id="IPR000109">
    <property type="entry name" value="POT_fam"/>
</dbReference>
<feature type="region of interest" description="Disordered" evidence="7">
    <location>
        <begin position="1"/>
        <end position="27"/>
    </location>
</feature>
<feature type="transmembrane region" description="Helical" evidence="8">
    <location>
        <begin position="262"/>
        <end position="284"/>
    </location>
</feature>
<dbReference type="OrthoDB" id="8904098at2759"/>
<feature type="transmembrane region" description="Helical" evidence="8">
    <location>
        <begin position="178"/>
        <end position="196"/>
    </location>
</feature>
<evidence type="ECO:0000256" key="6">
    <source>
        <dbReference type="ARBA" id="ARBA00023136"/>
    </source>
</evidence>
<feature type="transmembrane region" description="Helical" evidence="8">
    <location>
        <begin position="556"/>
        <end position="578"/>
    </location>
</feature>
<dbReference type="AlphaFoldDB" id="A0A8T9C0U6"/>
<dbReference type="GO" id="GO:0005886">
    <property type="term" value="C:plasma membrane"/>
    <property type="evidence" value="ECO:0007669"/>
    <property type="project" value="UniProtKB-ARBA"/>
</dbReference>
<evidence type="ECO:0000256" key="3">
    <source>
        <dbReference type="ARBA" id="ARBA00022448"/>
    </source>
</evidence>
<evidence type="ECO:0000313" key="10">
    <source>
        <dbReference type="Proteomes" id="UP000469558"/>
    </source>
</evidence>
<dbReference type="FunFam" id="1.20.1250.20:FF:000085">
    <property type="entry name" value="MFS peptide transporter Ptr2"/>
    <property type="match status" value="1"/>
</dbReference>
<feature type="transmembrane region" description="Helical" evidence="8">
    <location>
        <begin position="238"/>
        <end position="256"/>
    </location>
</feature>
<dbReference type="GO" id="GO:0071916">
    <property type="term" value="F:dipeptide transmembrane transporter activity"/>
    <property type="evidence" value="ECO:0007669"/>
    <property type="project" value="UniProtKB-ARBA"/>
</dbReference>
<evidence type="ECO:0000256" key="1">
    <source>
        <dbReference type="ARBA" id="ARBA00004141"/>
    </source>
</evidence>
<evidence type="ECO:0000256" key="8">
    <source>
        <dbReference type="SAM" id="Phobius"/>
    </source>
</evidence>
<dbReference type="Proteomes" id="UP000469558">
    <property type="component" value="Unassembled WGS sequence"/>
</dbReference>
<sequence>MATNICMENLAPARRPSTSTQNDDDYDTERNFFGWTPDIQGEEPTEEERYTLRRVPFKIPWSVYTIGFVELCERLSYYGAQVIVTNFVQQPLPSGSHTGKSPKDGQSGALGLGQRVSTAIGLFNSWWVYIVPLFGAYIADAHLGRYRTICWAVAIAICGHAIMVVSAIPSVITHPDVSLSVFIVGILVMGAGTGTFKPNISPIVVEQVRCDKMVVKELPSGERVILDPASTRNRVYNYYYLFTNIGALIGAITMVYCEKYVGYWLAYLLPTSMLLLCPLVLFLCRKRYVNQLPHTSVLSKTFRLFFLANKGRWSLNPVTTYHKLHDGTFWSKVKPSAIDPDSRPIWMTFDDQWVDEVARGFAACSVFCWYPIYWLSYDQMDSNLVSQSAVMKLMNGVPNDVINNIDPLALVVLIPFLDLIIYPALRKARINFTPIKRITMGYLIVSMGMVWASVLQSYIYKMSICGTHASGKLPAALGGDGVVKCPNVEINVWIQTGVFALIAMSEILVTITSLEYAFSKAPVNMRSLVMSVCLFTHAISSALGNAFVSLSADPLLVWNYGVLAVLAFLGGIGFWLTFRKLDQEEDQLNMLPVGHVEIDEEYWRDQPTPPTSMDGRFEKDGSLSVK</sequence>
<evidence type="ECO:0000313" key="9">
    <source>
        <dbReference type="EMBL" id="TVY73449.1"/>
    </source>
</evidence>
<evidence type="ECO:0000256" key="7">
    <source>
        <dbReference type="SAM" id="MobiDB-lite"/>
    </source>
</evidence>
<keyword evidence="5 8" id="KW-1133">Transmembrane helix</keyword>
<keyword evidence="4 8" id="KW-0812">Transmembrane</keyword>
<feature type="transmembrane region" description="Helical" evidence="8">
    <location>
        <begin position="492"/>
        <end position="516"/>
    </location>
</feature>
<dbReference type="Pfam" id="PF00854">
    <property type="entry name" value="PTR2"/>
    <property type="match status" value="1"/>
</dbReference>
<name>A0A8T9C0U6_9HELO</name>
<keyword evidence="10" id="KW-1185">Reference proteome</keyword>